<dbReference type="InParanoid" id="A0A5J5EDX5"/>
<comment type="caution">
    <text evidence="1">The sequence shown here is derived from an EMBL/GenBank/DDBJ whole genome shotgun (WGS) entry which is preliminary data.</text>
</comment>
<dbReference type="EMBL" id="VXIS01000426">
    <property type="protein sequence ID" value="KAA8893564.1"/>
    <property type="molecule type" value="Genomic_DNA"/>
</dbReference>
<organism evidence="1 2">
    <name type="scientific">Sphaerosporella brunnea</name>
    <dbReference type="NCBI Taxonomy" id="1250544"/>
    <lineage>
        <taxon>Eukaryota</taxon>
        <taxon>Fungi</taxon>
        <taxon>Dikarya</taxon>
        <taxon>Ascomycota</taxon>
        <taxon>Pezizomycotina</taxon>
        <taxon>Pezizomycetes</taxon>
        <taxon>Pezizales</taxon>
        <taxon>Pyronemataceae</taxon>
        <taxon>Sphaerosporella</taxon>
    </lineage>
</organism>
<evidence type="ECO:0000313" key="1">
    <source>
        <dbReference type="EMBL" id="KAA8893564.1"/>
    </source>
</evidence>
<gene>
    <name evidence="1" type="ORF">FN846DRAFT_978327</name>
</gene>
<dbReference type="AlphaFoldDB" id="A0A5J5EDX5"/>
<reference evidence="1 2" key="1">
    <citation type="submission" date="2019-09" db="EMBL/GenBank/DDBJ databases">
        <title>Draft genome of the ectomycorrhizal ascomycete Sphaerosporella brunnea.</title>
        <authorList>
            <consortium name="DOE Joint Genome Institute"/>
            <person name="Benucci G.M."/>
            <person name="Marozzi G."/>
            <person name="Antonielli L."/>
            <person name="Sanchez S."/>
            <person name="Marco P."/>
            <person name="Wang X."/>
            <person name="Falini L.B."/>
            <person name="Barry K."/>
            <person name="Haridas S."/>
            <person name="Lipzen A."/>
            <person name="Labutti K."/>
            <person name="Grigoriev I.V."/>
            <person name="Murat C."/>
            <person name="Martin F."/>
            <person name="Albertini E."/>
            <person name="Donnini D."/>
            <person name="Bonito G."/>
        </authorList>
    </citation>
    <scope>NUCLEOTIDE SEQUENCE [LARGE SCALE GENOMIC DNA]</scope>
    <source>
        <strain evidence="1 2">Sb_GMNB300</strain>
    </source>
</reference>
<keyword evidence="2" id="KW-1185">Reference proteome</keyword>
<dbReference type="Proteomes" id="UP000326924">
    <property type="component" value="Unassembled WGS sequence"/>
</dbReference>
<proteinExistence type="predicted"/>
<evidence type="ECO:0000313" key="2">
    <source>
        <dbReference type="Proteomes" id="UP000326924"/>
    </source>
</evidence>
<protein>
    <submittedName>
        <fullName evidence="1">Uncharacterized protein</fullName>
    </submittedName>
</protein>
<sequence>MMMMRMRMMRMRMRIICAPAGFSVRLGPDVYVSSRVGDQLRTSRLLQRTVRRREANREIEFFFFLRLRSG</sequence>
<name>A0A5J5EDX5_9PEZI</name>
<accession>A0A5J5EDX5</accession>